<dbReference type="InterPro" id="IPR036909">
    <property type="entry name" value="Cyt_c-like_dom_sf"/>
</dbReference>
<dbReference type="SUPFAM" id="SSF46626">
    <property type="entry name" value="Cytochrome c"/>
    <property type="match status" value="1"/>
</dbReference>
<evidence type="ECO:0008006" key="5">
    <source>
        <dbReference type="Google" id="ProtNLM"/>
    </source>
</evidence>
<sequence>MMKLLTPFMLAMAVAAFALTACGEKQSGTATAPETAGKPMEQAVAPSSPPKATETAEAASDVHPGKAIHDANCISCHDAGVYTRADHKMKDYGMLVAQVRRCDANLGSKLFDDDINKVTEYLNDTYYKFPKS</sequence>
<dbReference type="Proteomes" id="UP000672039">
    <property type="component" value="Chromosome"/>
</dbReference>
<dbReference type="PROSITE" id="PS51257">
    <property type="entry name" value="PROKAR_LIPOPROTEIN"/>
    <property type="match status" value="1"/>
</dbReference>
<organism evidence="3 4">
    <name type="scientific">Thiothrix litoralis</name>
    <dbReference type="NCBI Taxonomy" id="2891210"/>
    <lineage>
        <taxon>Bacteria</taxon>
        <taxon>Pseudomonadati</taxon>
        <taxon>Pseudomonadota</taxon>
        <taxon>Gammaproteobacteria</taxon>
        <taxon>Thiotrichales</taxon>
        <taxon>Thiotrichaceae</taxon>
        <taxon>Thiothrix</taxon>
    </lineage>
</organism>
<evidence type="ECO:0000256" key="2">
    <source>
        <dbReference type="SAM" id="SignalP"/>
    </source>
</evidence>
<accession>A0ABX7WTS9</accession>
<feature type="signal peptide" evidence="2">
    <location>
        <begin position="1"/>
        <end position="18"/>
    </location>
</feature>
<protein>
    <recommendedName>
        <fullName evidence="5">Cytochrome c domain-containing protein</fullName>
    </recommendedName>
</protein>
<feature type="chain" id="PRO_5045423566" description="Cytochrome c domain-containing protein" evidence="2">
    <location>
        <begin position="19"/>
        <end position="132"/>
    </location>
</feature>
<dbReference type="Gene3D" id="1.10.760.10">
    <property type="entry name" value="Cytochrome c-like domain"/>
    <property type="match status" value="1"/>
</dbReference>
<gene>
    <name evidence="3" type="ORF">J9253_01370</name>
</gene>
<dbReference type="EMBL" id="CP072801">
    <property type="protein sequence ID" value="QTR46636.1"/>
    <property type="molecule type" value="Genomic_DNA"/>
</dbReference>
<name>A0ABX7WTS9_9GAMM</name>
<evidence type="ECO:0000313" key="3">
    <source>
        <dbReference type="EMBL" id="QTR46636.1"/>
    </source>
</evidence>
<proteinExistence type="predicted"/>
<reference evidence="3 4" key="1">
    <citation type="submission" date="2021-04" db="EMBL/GenBank/DDBJ databases">
        <title>Genomics, taxonomy and metabolism of representatives of sulfur bacteria of the genus Thiothrix: Thiothrix fructosivorans QT, Thiothrix unzii A1T and three new species, Thiothrix subterranea sp. nov., Thiothrix litoralis sp. nov. and 'Candidatus Thiothrix anitrata' sp. nov.</title>
        <authorList>
            <person name="Ravin N.V."/>
            <person name="Smolyakov D."/>
            <person name="Rudenko T.S."/>
            <person name="Mardanov A.V."/>
            <person name="Beletsky A.V."/>
            <person name="Markov N.D."/>
            <person name="Fomenkov A.I."/>
            <person name="Roberts R.J."/>
            <person name="Karnachuk O.V."/>
            <person name="Novikov A."/>
            <person name="Grabovich M.Y."/>
        </authorList>
    </citation>
    <scope>NUCLEOTIDE SEQUENCE [LARGE SCALE GENOMIC DNA]</scope>
    <source>
        <strain evidence="3 4">AS</strain>
    </source>
</reference>
<keyword evidence="4" id="KW-1185">Reference proteome</keyword>
<evidence type="ECO:0000256" key="1">
    <source>
        <dbReference type="SAM" id="MobiDB-lite"/>
    </source>
</evidence>
<keyword evidence="2" id="KW-0732">Signal</keyword>
<dbReference type="RefSeq" id="WP_210222966.1">
    <property type="nucleotide sequence ID" value="NZ_CP072801.1"/>
</dbReference>
<evidence type="ECO:0000313" key="4">
    <source>
        <dbReference type="Proteomes" id="UP000672039"/>
    </source>
</evidence>
<feature type="region of interest" description="Disordered" evidence="1">
    <location>
        <begin position="28"/>
        <end position="62"/>
    </location>
</feature>